<dbReference type="PROSITE" id="PS51318">
    <property type="entry name" value="TAT"/>
    <property type="match status" value="1"/>
</dbReference>
<dbReference type="Proteomes" id="UP000540568">
    <property type="component" value="Unassembled WGS sequence"/>
</dbReference>
<dbReference type="PANTHER" id="PTHR43649">
    <property type="entry name" value="ARABINOSE-BINDING PROTEIN-RELATED"/>
    <property type="match status" value="1"/>
</dbReference>
<evidence type="ECO:0000313" key="1">
    <source>
        <dbReference type="EMBL" id="MBA8809428.1"/>
    </source>
</evidence>
<dbReference type="InterPro" id="IPR006059">
    <property type="entry name" value="SBP"/>
</dbReference>
<keyword evidence="1" id="KW-0762">Sugar transport</keyword>
<sequence>MSKRTTSDKWALTRRELLAGGMTLGAASLLAACVGTTSGGSGGGGGGASSGLVTLQNSIQDADPKAALEALVKAYPGGDVTMNSVATEQFRAQLTNYLRSGDSPEVLSWYAGSVARSYAEEGLLLDVSPLWEGDGACAGYSDALRSLSSDASGNQIFVPTSYYWWSVFYKKSAFEKWGVEPPTSWDEFHALCENLSGQGIVPLTNGLSSTPWMASGWFDYLDLRINGAQYHRELLAGEHAFNDPEVVAVMEEYKRLIPYFDKNAASYTAQDAATPVAQDKSAMYLVGAFVSGYFPEDQRDDLDFFSVPVINDSVPTAEEAPTDGFFAAARSDNHQGALDLLSYLASAESQQQYIEQSKSANLPTSPDVDTSAFSPLVQKGIELLNNTEEITQFFNRDSSDALQATADTALTKFLAEPDSMKSILDEWQKAAEGVFAS</sequence>
<dbReference type="SUPFAM" id="SSF53850">
    <property type="entry name" value="Periplasmic binding protein-like II"/>
    <property type="match status" value="1"/>
</dbReference>
<protein>
    <submittedName>
        <fullName evidence="1">Multiple sugar transport system substrate-binding protein</fullName>
    </submittedName>
</protein>
<gene>
    <name evidence="1" type="ORF">FHX71_003370</name>
</gene>
<dbReference type="EMBL" id="JACGWV010000001">
    <property type="protein sequence ID" value="MBA8809428.1"/>
    <property type="molecule type" value="Genomic_DNA"/>
</dbReference>
<accession>A0A7W3PF03</accession>
<dbReference type="Pfam" id="PF01547">
    <property type="entry name" value="SBP_bac_1"/>
    <property type="match status" value="1"/>
</dbReference>
<proteinExistence type="predicted"/>
<keyword evidence="2" id="KW-1185">Reference proteome</keyword>
<organism evidence="1 2">
    <name type="scientific">Promicromonospora sukumoe</name>
    <dbReference type="NCBI Taxonomy" id="88382"/>
    <lineage>
        <taxon>Bacteria</taxon>
        <taxon>Bacillati</taxon>
        <taxon>Actinomycetota</taxon>
        <taxon>Actinomycetes</taxon>
        <taxon>Micrococcales</taxon>
        <taxon>Promicromonosporaceae</taxon>
        <taxon>Promicromonospora</taxon>
    </lineage>
</organism>
<dbReference type="InterPro" id="IPR006311">
    <property type="entry name" value="TAT_signal"/>
</dbReference>
<keyword evidence="1" id="KW-0813">Transport</keyword>
<dbReference type="Gene3D" id="3.40.190.10">
    <property type="entry name" value="Periplasmic binding protein-like II"/>
    <property type="match status" value="2"/>
</dbReference>
<reference evidence="1 2" key="1">
    <citation type="submission" date="2020-07" db="EMBL/GenBank/DDBJ databases">
        <title>Sequencing the genomes of 1000 actinobacteria strains.</title>
        <authorList>
            <person name="Klenk H.-P."/>
        </authorList>
    </citation>
    <scope>NUCLEOTIDE SEQUENCE [LARGE SCALE GENOMIC DNA]</scope>
    <source>
        <strain evidence="1 2">DSM 44121</strain>
    </source>
</reference>
<evidence type="ECO:0000313" key="2">
    <source>
        <dbReference type="Proteomes" id="UP000540568"/>
    </source>
</evidence>
<dbReference type="InterPro" id="IPR050490">
    <property type="entry name" value="Bact_solute-bd_prot1"/>
</dbReference>
<name>A0A7W3PF03_9MICO</name>
<dbReference type="AlphaFoldDB" id="A0A7W3PF03"/>
<dbReference type="PROSITE" id="PS51257">
    <property type="entry name" value="PROKAR_LIPOPROTEIN"/>
    <property type="match status" value="1"/>
</dbReference>
<comment type="caution">
    <text evidence="1">The sequence shown here is derived from an EMBL/GenBank/DDBJ whole genome shotgun (WGS) entry which is preliminary data.</text>
</comment>
<dbReference type="RefSeq" id="WP_246402608.1">
    <property type="nucleotide sequence ID" value="NZ_BAAATF010000011.1"/>
</dbReference>